<keyword evidence="2" id="KW-0472">Membrane</keyword>
<feature type="transmembrane region" description="Helical" evidence="2">
    <location>
        <begin position="70"/>
        <end position="89"/>
    </location>
</feature>
<gene>
    <name evidence="3" type="ORF">C8034_v009529</name>
</gene>
<keyword evidence="2" id="KW-0812">Transmembrane</keyword>
<feature type="compositionally biased region" description="Basic and acidic residues" evidence="1">
    <location>
        <begin position="125"/>
        <end position="151"/>
    </location>
</feature>
<accession>A0A4R8TJM1</accession>
<reference evidence="3 4" key="1">
    <citation type="submission" date="2018-11" db="EMBL/GenBank/DDBJ databases">
        <title>Genome sequence and assembly of Colletotrichum sidae.</title>
        <authorList>
            <person name="Gan P."/>
            <person name="Shirasu K."/>
        </authorList>
    </citation>
    <scope>NUCLEOTIDE SEQUENCE [LARGE SCALE GENOMIC DNA]</scope>
    <source>
        <strain evidence="3 4">CBS 518.97</strain>
    </source>
</reference>
<evidence type="ECO:0000313" key="3">
    <source>
        <dbReference type="EMBL" id="TEA18490.1"/>
    </source>
</evidence>
<feature type="transmembrane region" description="Helical" evidence="2">
    <location>
        <begin position="31"/>
        <end position="50"/>
    </location>
</feature>
<evidence type="ECO:0000256" key="1">
    <source>
        <dbReference type="SAM" id="MobiDB-lite"/>
    </source>
</evidence>
<dbReference type="Proteomes" id="UP000295604">
    <property type="component" value="Unassembled WGS sequence"/>
</dbReference>
<keyword evidence="4" id="KW-1185">Reference proteome</keyword>
<name>A0A4R8TJM1_9PEZI</name>
<feature type="region of interest" description="Disordered" evidence="1">
    <location>
        <begin position="125"/>
        <end position="182"/>
    </location>
</feature>
<evidence type="ECO:0000256" key="2">
    <source>
        <dbReference type="SAM" id="Phobius"/>
    </source>
</evidence>
<organism evidence="3 4">
    <name type="scientific">Colletotrichum sidae</name>
    <dbReference type="NCBI Taxonomy" id="1347389"/>
    <lineage>
        <taxon>Eukaryota</taxon>
        <taxon>Fungi</taxon>
        <taxon>Dikarya</taxon>
        <taxon>Ascomycota</taxon>
        <taxon>Pezizomycotina</taxon>
        <taxon>Sordariomycetes</taxon>
        <taxon>Hypocreomycetidae</taxon>
        <taxon>Glomerellales</taxon>
        <taxon>Glomerellaceae</taxon>
        <taxon>Colletotrichum</taxon>
        <taxon>Colletotrichum orbiculare species complex</taxon>
    </lineage>
</organism>
<dbReference type="EMBL" id="QAPF01000064">
    <property type="protein sequence ID" value="TEA18490.1"/>
    <property type="molecule type" value="Genomic_DNA"/>
</dbReference>
<feature type="region of interest" description="Disordered" evidence="1">
    <location>
        <begin position="198"/>
        <end position="243"/>
    </location>
</feature>
<keyword evidence="2" id="KW-1133">Transmembrane helix</keyword>
<feature type="transmembrane region" description="Helical" evidence="2">
    <location>
        <begin position="344"/>
        <end position="369"/>
    </location>
</feature>
<feature type="compositionally biased region" description="Low complexity" evidence="1">
    <location>
        <begin position="168"/>
        <end position="178"/>
    </location>
</feature>
<feature type="compositionally biased region" description="Low complexity" evidence="1">
    <location>
        <begin position="200"/>
        <end position="210"/>
    </location>
</feature>
<dbReference type="AlphaFoldDB" id="A0A4R8TJM1"/>
<evidence type="ECO:0000313" key="4">
    <source>
        <dbReference type="Proteomes" id="UP000295604"/>
    </source>
</evidence>
<feature type="transmembrane region" description="Helical" evidence="2">
    <location>
        <begin position="300"/>
        <end position="323"/>
    </location>
</feature>
<feature type="compositionally biased region" description="Low complexity" evidence="1">
    <location>
        <begin position="217"/>
        <end position="230"/>
    </location>
</feature>
<protein>
    <submittedName>
        <fullName evidence="3">Uncharacterized protein</fullName>
    </submittedName>
</protein>
<feature type="transmembrane region" description="Helical" evidence="2">
    <location>
        <begin position="101"/>
        <end position="120"/>
    </location>
</feature>
<sequence length="404" mass="43925">MDATQLSKDVIAITVNITENLSIEHDLSRHFVPYGTLGVINNLVGIYMWMRIMAGEAPLFPNRKIKHTNIVSLVGFAWIVTVVVFAIVQVRQMKTWRVKEITIGVTYAVVALTGGMIMLMRKEVKERKEKEQNERNDSEERDERSRARETPDNGDSTGGRQSTDSKRSLSSSSTLSVEDTSEKTGFLETFTNRLTSVHKTQTQTSSSSQTAGNANADGGVSSSGDTSSGTNETPTEDAGQKKEETDLQACGGIALIFAILSPGHVLSFIGTVGIAKKILAPRPNADLGEQREVREVRDTFIFFGVVLGVVCIIVIPILVTLAGRSGASRDEEGANAAENKKRISAARVGIVVFLGVSTGLFSMWCQYFVVAAAARDTYGTVGLFEFGNLRLLYIILSKLLLFAC</sequence>
<proteinExistence type="predicted"/>
<comment type="caution">
    <text evidence="3">The sequence shown here is derived from an EMBL/GenBank/DDBJ whole genome shotgun (WGS) entry which is preliminary data.</text>
</comment>
<feature type="transmembrane region" description="Helical" evidence="2">
    <location>
        <begin position="249"/>
        <end position="275"/>
    </location>
</feature>
<feature type="transmembrane region" description="Helical" evidence="2">
    <location>
        <begin position="381"/>
        <end position="401"/>
    </location>
</feature>